<proteinExistence type="predicted"/>
<evidence type="ECO:0000313" key="3">
    <source>
        <dbReference type="Proteomes" id="UP001633002"/>
    </source>
</evidence>
<gene>
    <name evidence="2" type="ORF">R1sor_022457</name>
</gene>
<evidence type="ECO:0000256" key="1">
    <source>
        <dbReference type="SAM" id="SignalP"/>
    </source>
</evidence>
<evidence type="ECO:0000313" key="2">
    <source>
        <dbReference type="EMBL" id="KAL3679501.1"/>
    </source>
</evidence>
<protein>
    <submittedName>
        <fullName evidence="2">Uncharacterized protein</fullName>
    </submittedName>
</protein>
<keyword evidence="1" id="KW-0732">Signal</keyword>
<organism evidence="2 3">
    <name type="scientific">Riccia sorocarpa</name>
    <dbReference type="NCBI Taxonomy" id="122646"/>
    <lineage>
        <taxon>Eukaryota</taxon>
        <taxon>Viridiplantae</taxon>
        <taxon>Streptophyta</taxon>
        <taxon>Embryophyta</taxon>
        <taxon>Marchantiophyta</taxon>
        <taxon>Marchantiopsida</taxon>
        <taxon>Marchantiidae</taxon>
        <taxon>Marchantiales</taxon>
        <taxon>Ricciaceae</taxon>
        <taxon>Riccia</taxon>
    </lineage>
</organism>
<dbReference type="AlphaFoldDB" id="A0ABD3GLN1"/>
<dbReference type="Proteomes" id="UP001633002">
    <property type="component" value="Unassembled WGS sequence"/>
</dbReference>
<keyword evidence="3" id="KW-1185">Reference proteome</keyword>
<name>A0ABD3GLN1_9MARC</name>
<sequence>MSQILVLTLVMAGAVYCAADFQFNKVDFLVGLEKGLETSGIDQGRVKIANVLRPRNTVVVNCSGELKGQVTGDVSWELPSGFFTTLETDIFGPADLWDGEINLDTEFTSWKVDGLLACLKKKFLLPVSLTQRTLGRVVALQFGH</sequence>
<accession>A0ABD3GLN1</accession>
<feature type="signal peptide" evidence="1">
    <location>
        <begin position="1"/>
        <end position="19"/>
    </location>
</feature>
<reference evidence="2 3" key="1">
    <citation type="submission" date="2024-09" db="EMBL/GenBank/DDBJ databases">
        <title>Chromosome-scale assembly of Riccia sorocarpa.</title>
        <authorList>
            <person name="Paukszto L."/>
        </authorList>
    </citation>
    <scope>NUCLEOTIDE SEQUENCE [LARGE SCALE GENOMIC DNA]</scope>
    <source>
        <strain evidence="2">LP-2024</strain>
        <tissue evidence="2">Aerial parts of the thallus</tissue>
    </source>
</reference>
<dbReference type="EMBL" id="JBJQOH010000007">
    <property type="protein sequence ID" value="KAL3679501.1"/>
    <property type="molecule type" value="Genomic_DNA"/>
</dbReference>
<comment type="caution">
    <text evidence="2">The sequence shown here is derived from an EMBL/GenBank/DDBJ whole genome shotgun (WGS) entry which is preliminary data.</text>
</comment>
<feature type="chain" id="PRO_5044809453" evidence="1">
    <location>
        <begin position="20"/>
        <end position="144"/>
    </location>
</feature>